<evidence type="ECO:0000313" key="8">
    <source>
        <dbReference type="Proteomes" id="UP001249851"/>
    </source>
</evidence>
<proteinExistence type="inferred from homology"/>
<protein>
    <submittedName>
        <fullName evidence="7">Inactive hydroxysteroid dehydrogenase-like protein 1</fullName>
    </submittedName>
</protein>
<sequence>MAEPKPARDCSDLSDFTFSWLLSYDDKLGLANVLAIIGLFYVAKVSVGLFFRVLTGLRIYIFSQLTRRTDFAVKYGGRWAVITGASEGIGKAFACELARHGMNVVLMSRSSQKLEKVAETIEKEHKVGTLVISVDFSRQDVYPQICNALDGLEIGILVNNVGVMYEYPQYFLDVPEKKLFDLVNVNMLSAIMSGAIINLSSSAGELPTPQMAVYAATKEFIDNFSRALAYEYSFHGVEIQSLRPFYVATAMAYGTKPSIAVPSAETYVKHALQTLGLSRRNTGYWSHSVQGWFQGFCPEWLWMWGASLLNDQIRYKVLRSRKH</sequence>
<dbReference type="InterPro" id="IPR002347">
    <property type="entry name" value="SDR_fam"/>
</dbReference>
<evidence type="ECO:0000256" key="4">
    <source>
        <dbReference type="ARBA" id="ARBA00023128"/>
    </source>
</evidence>
<dbReference type="PROSITE" id="PS00061">
    <property type="entry name" value="ADH_SHORT"/>
    <property type="match status" value="1"/>
</dbReference>
<keyword evidence="8" id="KW-1185">Reference proteome</keyword>
<dbReference type="GO" id="GO:0016491">
    <property type="term" value="F:oxidoreductase activity"/>
    <property type="evidence" value="ECO:0007669"/>
    <property type="project" value="UniProtKB-KW"/>
</dbReference>
<feature type="transmembrane region" description="Helical" evidence="6">
    <location>
        <begin position="28"/>
        <end position="51"/>
    </location>
</feature>
<dbReference type="FunFam" id="3.40.50.720:FF:000137">
    <property type="entry name" value="Hydroxysteroid (17-beta) dehydrogenase 3"/>
    <property type="match status" value="1"/>
</dbReference>
<dbReference type="CDD" id="cd05356">
    <property type="entry name" value="17beta-HSD1_like_SDR_c"/>
    <property type="match status" value="1"/>
</dbReference>
<comment type="similarity">
    <text evidence="5">Belongs to the short-chain dehydrogenases/reductases (SDR) family. 17-beta-HSD 3 subfamily.</text>
</comment>
<organism evidence="7 8">
    <name type="scientific">Acropora cervicornis</name>
    <name type="common">Staghorn coral</name>
    <dbReference type="NCBI Taxonomy" id="6130"/>
    <lineage>
        <taxon>Eukaryota</taxon>
        <taxon>Metazoa</taxon>
        <taxon>Cnidaria</taxon>
        <taxon>Anthozoa</taxon>
        <taxon>Hexacorallia</taxon>
        <taxon>Scleractinia</taxon>
        <taxon>Astrocoeniina</taxon>
        <taxon>Acroporidae</taxon>
        <taxon>Acropora</taxon>
    </lineage>
</organism>
<keyword evidence="3" id="KW-0560">Oxidoreductase</keyword>
<evidence type="ECO:0000256" key="5">
    <source>
        <dbReference type="ARBA" id="ARBA00038261"/>
    </source>
</evidence>
<evidence type="ECO:0000256" key="1">
    <source>
        <dbReference type="ARBA" id="ARBA00004173"/>
    </source>
</evidence>
<reference evidence="7" key="2">
    <citation type="journal article" date="2023" name="Science">
        <title>Genomic signatures of disease resistance in endangered staghorn corals.</title>
        <authorList>
            <person name="Vollmer S.V."/>
            <person name="Selwyn J.D."/>
            <person name="Despard B.A."/>
            <person name="Roesel C.L."/>
        </authorList>
    </citation>
    <scope>NUCLEOTIDE SEQUENCE</scope>
    <source>
        <strain evidence="7">K2</strain>
    </source>
</reference>
<dbReference type="PRINTS" id="PR00081">
    <property type="entry name" value="GDHRDH"/>
</dbReference>
<evidence type="ECO:0000313" key="7">
    <source>
        <dbReference type="EMBL" id="KAK2568197.1"/>
    </source>
</evidence>
<accession>A0AAD9QVL1</accession>
<dbReference type="EMBL" id="JARQWQ010000012">
    <property type="protein sequence ID" value="KAK2568197.1"/>
    <property type="molecule type" value="Genomic_DNA"/>
</dbReference>
<dbReference type="PANTHER" id="PTHR44889">
    <property type="entry name" value="INACTIVE HYDROXYSTEROID DEHYDROGENASE-LIKE PROTEIN 1"/>
    <property type="match status" value="1"/>
</dbReference>
<dbReference type="InterPro" id="IPR036291">
    <property type="entry name" value="NAD(P)-bd_dom_sf"/>
</dbReference>
<dbReference type="GO" id="GO:0005739">
    <property type="term" value="C:mitochondrion"/>
    <property type="evidence" value="ECO:0007669"/>
    <property type="project" value="UniProtKB-SubCell"/>
</dbReference>
<dbReference type="InterPro" id="IPR020904">
    <property type="entry name" value="Sc_DH/Rdtase_CS"/>
</dbReference>
<gene>
    <name evidence="7" type="ORF">P5673_007190</name>
</gene>
<keyword evidence="6" id="KW-1133">Transmembrane helix</keyword>
<dbReference type="PRINTS" id="PR00080">
    <property type="entry name" value="SDRFAMILY"/>
</dbReference>
<dbReference type="Proteomes" id="UP001249851">
    <property type="component" value="Unassembled WGS sequence"/>
</dbReference>
<reference evidence="7" key="1">
    <citation type="journal article" date="2023" name="G3 (Bethesda)">
        <title>Whole genome assembly and annotation of the endangered Caribbean coral Acropora cervicornis.</title>
        <authorList>
            <person name="Selwyn J.D."/>
            <person name="Vollmer S.V."/>
        </authorList>
    </citation>
    <scope>NUCLEOTIDE SEQUENCE</scope>
    <source>
        <strain evidence="7">K2</strain>
    </source>
</reference>
<dbReference type="Gene3D" id="3.40.50.720">
    <property type="entry name" value="NAD(P)-binding Rossmann-like Domain"/>
    <property type="match status" value="1"/>
</dbReference>
<dbReference type="PANTHER" id="PTHR44889:SF1">
    <property type="entry name" value="INACTIVE HYDROXYSTEROID DEHYDROGENASE-LIKE PROTEIN 1"/>
    <property type="match status" value="1"/>
</dbReference>
<keyword evidence="2" id="KW-0521">NADP</keyword>
<evidence type="ECO:0000256" key="3">
    <source>
        <dbReference type="ARBA" id="ARBA00023002"/>
    </source>
</evidence>
<dbReference type="InterPro" id="IPR052149">
    <property type="entry name" value="17-beta-HSD3-like"/>
</dbReference>
<dbReference type="AlphaFoldDB" id="A0AAD9QVL1"/>
<keyword evidence="4" id="KW-0496">Mitochondrion</keyword>
<comment type="caution">
    <text evidence="7">The sequence shown here is derived from an EMBL/GenBank/DDBJ whole genome shotgun (WGS) entry which is preliminary data.</text>
</comment>
<dbReference type="Pfam" id="PF00106">
    <property type="entry name" value="adh_short"/>
    <property type="match status" value="1"/>
</dbReference>
<comment type="subcellular location">
    <subcellularLocation>
        <location evidence="1">Mitochondrion</location>
    </subcellularLocation>
</comment>
<name>A0AAD9QVL1_ACRCE</name>
<evidence type="ECO:0000256" key="2">
    <source>
        <dbReference type="ARBA" id="ARBA00022857"/>
    </source>
</evidence>
<dbReference type="SUPFAM" id="SSF51735">
    <property type="entry name" value="NAD(P)-binding Rossmann-fold domains"/>
    <property type="match status" value="1"/>
</dbReference>
<dbReference type="PIRSF" id="PIRSF000126">
    <property type="entry name" value="11-beta-HSD1"/>
    <property type="match status" value="1"/>
</dbReference>
<keyword evidence="6" id="KW-0812">Transmembrane</keyword>
<evidence type="ECO:0000256" key="6">
    <source>
        <dbReference type="SAM" id="Phobius"/>
    </source>
</evidence>
<keyword evidence="6" id="KW-0472">Membrane</keyword>